<evidence type="ECO:0000256" key="3">
    <source>
        <dbReference type="ARBA" id="ARBA00022801"/>
    </source>
</evidence>
<dbReference type="EMBL" id="JBHRTL010000006">
    <property type="protein sequence ID" value="MFC3155298.1"/>
    <property type="molecule type" value="Genomic_DNA"/>
</dbReference>
<dbReference type="Proteomes" id="UP001595548">
    <property type="component" value="Unassembled WGS sequence"/>
</dbReference>
<keyword evidence="3 6" id="KW-0378">Hydrolase</keyword>
<evidence type="ECO:0000256" key="2">
    <source>
        <dbReference type="ARBA" id="ARBA00013064"/>
    </source>
</evidence>
<dbReference type="InterPro" id="IPR050438">
    <property type="entry name" value="LMW_PTPase"/>
</dbReference>
<dbReference type="CDD" id="cd16343">
    <property type="entry name" value="LMWPTP"/>
    <property type="match status" value="1"/>
</dbReference>
<dbReference type="InterPro" id="IPR017867">
    <property type="entry name" value="Tyr_phospatase_low_mol_wt"/>
</dbReference>
<dbReference type="GO" id="GO:0004725">
    <property type="term" value="F:protein tyrosine phosphatase activity"/>
    <property type="evidence" value="ECO:0007669"/>
    <property type="project" value="UniProtKB-EC"/>
</dbReference>
<dbReference type="PANTHER" id="PTHR11717">
    <property type="entry name" value="LOW MOLECULAR WEIGHT PROTEIN TYROSINE PHOSPHATASE"/>
    <property type="match status" value="1"/>
</dbReference>
<accession>A0ABV7HN26</accession>
<evidence type="ECO:0000313" key="6">
    <source>
        <dbReference type="EMBL" id="MFC3155298.1"/>
    </source>
</evidence>
<dbReference type="PANTHER" id="PTHR11717:SF7">
    <property type="entry name" value="LOW MOLECULAR WEIGHT PHOSPHOTYROSINE PROTEIN PHOSPHATASE"/>
    <property type="match status" value="1"/>
</dbReference>
<name>A0ABV7HN26_9GAMM</name>
<protein>
    <recommendedName>
        <fullName evidence="2">protein-tyrosine-phosphatase</fullName>
        <ecNumber evidence="2">3.1.3.48</ecNumber>
    </recommendedName>
</protein>
<dbReference type="InterPro" id="IPR023485">
    <property type="entry name" value="Ptyr_pPase"/>
</dbReference>
<feature type="domain" description="Phosphotyrosine protein phosphatase I" evidence="5">
    <location>
        <begin position="3"/>
        <end position="152"/>
    </location>
</feature>
<dbReference type="RefSeq" id="WP_382415942.1">
    <property type="nucleotide sequence ID" value="NZ_AP031500.1"/>
</dbReference>
<keyword evidence="7" id="KW-1185">Reference proteome</keyword>
<gene>
    <name evidence="6" type="ORF">ACFOEB_08810</name>
</gene>
<evidence type="ECO:0000259" key="5">
    <source>
        <dbReference type="SMART" id="SM00226"/>
    </source>
</evidence>
<dbReference type="Pfam" id="PF01451">
    <property type="entry name" value="LMWPc"/>
    <property type="match status" value="1"/>
</dbReference>
<dbReference type="EC" id="3.1.3.48" evidence="2"/>
<proteinExistence type="inferred from homology"/>
<keyword evidence="4" id="KW-0904">Protein phosphatase</keyword>
<reference evidence="7" key="1">
    <citation type="journal article" date="2019" name="Int. J. Syst. Evol. Microbiol.">
        <title>The Global Catalogue of Microorganisms (GCM) 10K type strain sequencing project: providing services to taxonomists for standard genome sequencing and annotation.</title>
        <authorList>
            <consortium name="The Broad Institute Genomics Platform"/>
            <consortium name="The Broad Institute Genome Sequencing Center for Infectious Disease"/>
            <person name="Wu L."/>
            <person name="Ma J."/>
        </authorList>
    </citation>
    <scope>NUCLEOTIDE SEQUENCE [LARGE SCALE GENOMIC DNA]</scope>
    <source>
        <strain evidence="7">KCTC 52141</strain>
    </source>
</reference>
<dbReference type="SMART" id="SM00226">
    <property type="entry name" value="LMWPc"/>
    <property type="match status" value="1"/>
</dbReference>
<dbReference type="SUPFAM" id="SSF52788">
    <property type="entry name" value="Phosphotyrosine protein phosphatases I"/>
    <property type="match status" value="1"/>
</dbReference>
<evidence type="ECO:0000256" key="1">
    <source>
        <dbReference type="ARBA" id="ARBA00011063"/>
    </source>
</evidence>
<evidence type="ECO:0000256" key="4">
    <source>
        <dbReference type="ARBA" id="ARBA00022912"/>
    </source>
</evidence>
<comment type="caution">
    <text evidence="6">The sequence shown here is derived from an EMBL/GenBank/DDBJ whole genome shotgun (WGS) entry which is preliminary data.</text>
</comment>
<evidence type="ECO:0000313" key="7">
    <source>
        <dbReference type="Proteomes" id="UP001595548"/>
    </source>
</evidence>
<dbReference type="PRINTS" id="PR00719">
    <property type="entry name" value="LMWPTPASE"/>
</dbReference>
<dbReference type="Gene3D" id="3.40.50.2300">
    <property type="match status" value="1"/>
</dbReference>
<comment type="similarity">
    <text evidence="1">Belongs to the low molecular weight phosphotyrosine protein phosphatase family.</text>
</comment>
<sequence length="161" mass="17346">MTVKVLFVCLGNICRSPTAEGLFKARLKAQGLEDVVLTDSAGTAGWHVGKAPDDRAIAAAAERGIDISSLRARQVTGADFTEFDYIVAMDDANLVDLNSFRPNDFAGRCCLYLDFAANTAEHEVPDPYYGGAEGFAHVLDLVEQAATGLLEDIQKRHLARG</sequence>
<dbReference type="InterPro" id="IPR036196">
    <property type="entry name" value="Ptyr_pPase_sf"/>
</dbReference>
<organism evidence="6 7">
    <name type="scientific">Gilvimarinus japonicus</name>
    <dbReference type="NCBI Taxonomy" id="1796469"/>
    <lineage>
        <taxon>Bacteria</taxon>
        <taxon>Pseudomonadati</taxon>
        <taxon>Pseudomonadota</taxon>
        <taxon>Gammaproteobacteria</taxon>
        <taxon>Cellvibrionales</taxon>
        <taxon>Cellvibrionaceae</taxon>
        <taxon>Gilvimarinus</taxon>
    </lineage>
</organism>